<feature type="domain" description="Transposase IS4-like" evidence="1">
    <location>
        <begin position="88"/>
        <end position="347"/>
    </location>
</feature>
<name>A0A3P1ZTH7_9BACE</name>
<dbReference type="AlphaFoldDB" id="A0A3P1ZTH7"/>
<dbReference type="GO" id="GO:0006313">
    <property type="term" value="P:DNA transposition"/>
    <property type="evidence" value="ECO:0007669"/>
    <property type="project" value="InterPro"/>
</dbReference>
<dbReference type="Proteomes" id="UP000279562">
    <property type="component" value="Unassembled WGS sequence"/>
</dbReference>
<dbReference type="Pfam" id="PF01609">
    <property type="entry name" value="DDE_Tnp_1"/>
    <property type="match status" value="1"/>
</dbReference>
<accession>A0A3P1ZTH7</accession>
<evidence type="ECO:0000259" key="1">
    <source>
        <dbReference type="Pfam" id="PF01609"/>
    </source>
</evidence>
<protein>
    <submittedName>
        <fullName evidence="2">Transposase</fullName>
    </submittedName>
</protein>
<dbReference type="InterPro" id="IPR012337">
    <property type="entry name" value="RNaseH-like_sf"/>
</dbReference>
<dbReference type="SUPFAM" id="SSF53098">
    <property type="entry name" value="Ribonuclease H-like"/>
    <property type="match status" value="1"/>
</dbReference>
<gene>
    <name evidence="2" type="ORF">EII33_14075</name>
</gene>
<proteinExistence type="predicted"/>
<comment type="caution">
    <text evidence="2">The sequence shown here is derived from an EMBL/GenBank/DDBJ whole genome shotgun (WGS) entry which is preliminary data.</text>
</comment>
<dbReference type="GO" id="GO:0003677">
    <property type="term" value="F:DNA binding"/>
    <property type="evidence" value="ECO:0007669"/>
    <property type="project" value="InterPro"/>
</dbReference>
<sequence length="405" mass="46659">MTKESLLMQYQSECRNALESVVNISKSFQKVFMDVIKLFMVIPDRINFLQMGRYGCFSEQTYRNNFENDNFDWFSFNEAIIREHLEGGRKAIAVDPSFIPKSGSKTPWIGYFWSGCAGEYKRGLEITGIGVIDVDNHECMTLGSVQTPDNATLESCGKNLVDWYSSYLISIQEHLKRISNTVVCDAFFSKATFIKPLCDNGFHVISRFRNDAVLFYPTLEKRTGKRGRPKLHDGKIDFENLDIARCTEYKVNKGKLYGLKVYSKSLRRFVSLAVWYPMDGRTDKWQLYFSTDEIQNAQDILDLYRARFQLEFCFRDAKQHAGITNCQSTDFRKMAFHFNASFAAINLAKAACKKMGIKYSISSCKSVIHNAYMLERFIYVSGIEPDTHLIDRLFKELILFTAKAA</sequence>
<reference evidence="2 3" key="1">
    <citation type="submission" date="2018-11" db="EMBL/GenBank/DDBJ databases">
        <title>Genomes From Bacteria Associated with the Canine Oral Cavity: a Test Case for Automated Genome-Based Taxonomic Assignment.</title>
        <authorList>
            <person name="Coil D.A."/>
            <person name="Jospin G."/>
            <person name="Darling A.E."/>
            <person name="Wallis C."/>
            <person name="Davis I.J."/>
            <person name="Harris S."/>
            <person name="Eisen J.A."/>
            <person name="Holcombe L.J."/>
            <person name="O'Flynn C."/>
        </authorList>
    </citation>
    <scope>NUCLEOTIDE SEQUENCE [LARGE SCALE GENOMIC DNA]</scope>
    <source>
        <strain evidence="2 3">OH1047_COT-310</strain>
    </source>
</reference>
<evidence type="ECO:0000313" key="2">
    <source>
        <dbReference type="EMBL" id="RRD86461.1"/>
    </source>
</evidence>
<evidence type="ECO:0000313" key="3">
    <source>
        <dbReference type="Proteomes" id="UP000279562"/>
    </source>
</evidence>
<dbReference type="RefSeq" id="WP_125240233.1">
    <property type="nucleotide sequence ID" value="NZ_JBGYQY010000173.1"/>
</dbReference>
<dbReference type="GO" id="GO:0004803">
    <property type="term" value="F:transposase activity"/>
    <property type="evidence" value="ECO:0007669"/>
    <property type="project" value="InterPro"/>
</dbReference>
<keyword evidence="3" id="KW-1185">Reference proteome</keyword>
<organism evidence="2 3">
    <name type="scientific">Prevotella heparinolytica</name>
    <dbReference type="NCBI Taxonomy" id="28113"/>
    <lineage>
        <taxon>Bacteria</taxon>
        <taxon>Pseudomonadati</taxon>
        <taxon>Bacteroidota</taxon>
        <taxon>Bacteroidia</taxon>
        <taxon>Bacteroidales</taxon>
        <taxon>Bacteroidaceae</taxon>
        <taxon>Bacteroides</taxon>
    </lineage>
</organism>
<dbReference type="InterPro" id="IPR002559">
    <property type="entry name" value="Transposase_11"/>
</dbReference>
<dbReference type="EMBL" id="RQYF01000148">
    <property type="protein sequence ID" value="RRD86461.1"/>
    <property type="molecule type" value="Genomic_DNA"/>
</dbReference>